<proteinExistence type="predicted"/>
<evidence type="ECO:0000256" key="3">
    <source>
        <dbReference type="SAM" id="Phobius"/>
    </source>
</evidence>
<feature type="transmembrane region" description="Helical" evidence="3">
    <location>
        <begin position="20"/>
        <end position="39"/>
    </location>
</feature>
<comment type="caution">
    <text evidence="4">The sequence shown here is derived from an EMBL/GenBank/DDBJ whole genome shotgun (WGS) entry which is preliminary data.</text>
</comment>
<name>A0A930YD59_9ACTN</name>
<dbReference type="PANTHER" id="PTHR37042">
    <property type="entry name" value="OUTER MEMBRANE PROTEIN RV1973"/>
    <property type="match status" value="1"/>
</dbReference>
<evidence type="ECO:0000256" key="1">
    <source>
        <dbReference type="ARBA" id="ARBA00004370"/>
    </source>
</evidence>
<keyword evidence="3" id="KW-0812">Transmembrane</keyword>
<dbReference type="PANTHER" id="PTHR37042:SF4">
    <property type="entry name" value="OUTER MEMBRANE PROTEIN RV1973"/>
    <property type="match status" value="1"/>
</dbReference>
<gene>
    <name evidence="4" type="ORF">ISG29_10605</name>
</gene>
<evidence type="ECO:0000256" key="2">
    <source>
        <dbReference type="ARBA" id="ARBA00023136"/>
    </source>
</evidence>
<sequence length="186" mass="19972">MTGPETAASAVVRPRLVSTLYVAFVLALGAAVVLGVLCVRHRQAETSIEAVDLAPSQTQQEAYAEVMKVADATVNGLINIDYRSPEDSYDAVAETATGSFLDDYKKSYDTLKKLVTQYKAEQTGQVNATAVSTIDANSAAVLVSADATVQNVQTGKQQQSRSYRVKVTVTQQDDGSWRTTDLEFVG</sequence>
<protein>
    <recommendedName>
        <fullName evidence="6">Mce-associated membrane protein</fullName>
    </recommendedName>
</protein>
<organism evidence="4 5">
    <name type="scientific">Nocardioides acrostichi</name>
    <dbReference type="NCBI Taxonomy" id="2784339"/>
    <lineage>
        <taxon>Bacteria</taxon>
        <taxon>Bacillati</taxon>
        <taxon>Actinomycetota</taxon>
        <taxon>Actinomycetes</taxon>
        <taxon>Propionibacteriales</taxon>
        <taxon>Nocardioidaceae</taxon>
        <taxon>Nocardioides</taxon>
    </lineage>
</organism>
<keyword evidence="2 3" id="KW-0472">Membrane</keyword>
<reference evidence="4" key="1">
    <citation type="submission" date="2020-11" db="EMBL/GenBank/DDBJ databases">
        <title>Nocardioides sp. CBS4Y-1, whole genome shotgun sequence.</title>
        <authorList>
            <person name="Tuo L."/>
        </authorList>
    </citation>
    <scope>NUCLEOTIDE SEQUENCE</scope>
    <source>
        <strain evidence="4">CBS4Y-1</strain>
    </source>
</reference>
<keyword evidence="5" id="KW-1185">Reference proteome</keyword>
<comment type="subcellular location">
    <subcellularLocation>
        <location evidence="1">Membrane</location>
    </subcellularLocation>
</comment>
<dbReference type="Proteomes" id="UP000656804">
    <property type="component" value="Unassembled WGS sequence"/>
</dbReference>
<dbReference type="AlphaFoldDB" id="A0A930YD59"/>
<evidence type="ECO:0000313" key="5">
    <source>
        <dbReference type="Proteomes" id="UP000656804"/>
    </source>
</evidence>
<dbReference type="EMBL" id="JADIVZ010000004">
    <property type="protein sequence ID" value="MBF4162144.1"/>
    <property type="molecule type" value="Genomic_DNA"/>
</dbReference>
<accession>A0A930YD59</accession>
<evidence type="ECO:0008006" key="6">
    <source>
        <dbReference type="Google" id="ProtNLM"/>
    </source>
</evidence>
<keyword evidence="3" id="KW-1133">Transmembrane helix</keyword>
<evidence type="ECO:0000313" key="4">
    <source>
        <dbReference type="EMBL" id="MBF4162144.1"/>
    </source>
</evidence>
<dbReference type="GO" id="GO:0016020">
    <property type="term" value="C:membrane"/>
    <property type="evidence" value="ECO:0007669"/>
    <property type="project" value="UniProtKB-SubCell"/>
</dbReference>
<dbReference type="RefSeq" id="WP_194503395.1">
    <property type="nucleotide sequence ID" value="NZ_JADIVZ010000004.1"/>
</dbReference>